<dbReference type="EMBL" id="CAJVQC010038760">
    <property type="protein sequence ID" value="CAG8766944.1"/>
    <property type="molecule type" value="Genomic_DNA"/>
</dbReference>
<organism evidence="1 2">
    <name type="scientific">Racocetra persica</name>
    <dbReference type="NCBI Taxonomy" id="160502"/>
    <lineage>
        <taxon>Eukaryota</taxon>
        <taxon>Fungi</taxon>
        <taxon>Fungi incertae sedis</taxon>
        <taxon>Mucoromycota</taxon>
        <taxon>Glomeromycotina</taxon>
        <taxon>Glomeromycetes</taxon>
        <taxon>Diversisporales</taxon>
        <taxon>Gigasporaceae</taxon>
        <taxon>Racocetra</taxon>
    </lineage>
</organism>
<name>A0ACA9QWD7_9GLOM</name>
<gene>
    <name evidence="1" type="ORF">RPERSI_LOCUS15916</name>
</gene>
<keyword evidence="2" id="KW-1185">Reference proteome</keyword>
<comment type="caution">
    <text evidence="1">The sequence shown here is derived from an EMBL/GenBank/DDBJ whole genome shotgun (WGS) entry which is preliminary data.</text>
</comment>
<evidence type="ECO:0000313" key="2">
    <source>
        <dbReference type="Proteomes" id="UP000789920"/>
    </source>
</evidence>
<reference evidence="1" key="1">
    <citation type="submission" date="2021-06" db="EMBL/GenBank/DDBJ databases">
        <authorList>
            <person name="Kallberg Y."/>
            <person name="Tangrot J."/>
            <person name="Rosling A."/>
        </authorList>
    </citation>
    <scope>NUCLEOTIDE SEQUENCE</scope>
    <source>
        <strain evidence="1">MA461A</strain>
    </source>
</reference>
<protein>
    <submittedName>
        <fullName evidence="1">17992_t:CDS:1</fullName>
    </submittedName>
</protein>
<proteinExistence type="predicted"/>
<dbReference type="Proteomes" id="UP000789920">
    <property type="component" value="Unassembled WGS sequence"/>
</dbReference>
<feature type="non-terminal residue" evidence="1">
    <location>
        <position position="1"/>
    </location>
</feature>
<sequence>MFNDSLYKSSGAELKLMTNINEYLMVENGIRGGMTMASHRYAKANNPKCPDYDPSKPKSWVLYEDFNALYSGAITQYMPTEILEKVGPEKVPDIRSIAPDAEIGYTLEVDLEVPVHLHDFFADYPLAPEKQIVPEDWLSLYNERLVYDKEVGTYMKFGMKVTKIHSTLKFRQSLWMKEYIEENIRKRKIAKANGD</sequence>
<evidence type="ECO:0000313" key="1">
    <source>
        <dbReference type="EMBL" id="CAG8766944.1"/>
    </source>
</evidence>
<feature type="non-terminal residue" evidence="1">
    <location>
        <position position="195"/>
    </location>
</feature>
<accession>A0ACA9QWD7</accession>